<dbReference type="EMBL" id="SDMR01000001">
    <property type="protein sequence ID" value="TBT96308.1"/>
    <property type="molecule type" value="Genomic_DNA"/>
</dbReference>
<feature type="domain" description="N-acetyltransferase" evidence="3">
    <location>
        <begin position="7"/>
        <end position="142"/>
    </location>
</feature>
<sequence>MMVAQQITVRRHAAGDEPRMQDLAQSILAELPDRQAAARLLADSPDSLPTIMVATAGGVRDLVGAAGRRENRVEFVGVLGDWRRDGVGRRLLSALAEDAAMRGFHALWLECPEDAVAFFEACGFEQSGRRPGHHLVTLRRPC</sequence>
<dbReference type="GO" id="GO:0016747">
    <property type="term" value="F:acyltransferase activity, transferring groups other than amino-acyl groups"/>
    <property type="evidence" value="ECO:0007669"/>
    <property type="project" value="InterPro"/>
</dbReference>
<keyword evidence="2" id="KW-0012">Acyltransferase</keyword>
<organism evidence="4 5">
    <name type="scientific">Propioniciclava tarda</name>
    <dbReference type="NCBI Taxonomy" id="433330"/>
    <lineage>
        <taxon>Bacteria</taxon>
        <taxon>Bacillati</taxon>
        <taxon>Actinomycetota</taxon>
        <taxon>Actinomycetes</taxon>
        <taxon>Propionibacteriales</taxon>
        <taxon>Propionibacteriaceae</taxon>
        <taxon>Propioniciclava</taxon>
    </lineage>
</organism>
<protein>
    <submittedName>
        <fullName evidence="4">N-acetyltransferase</fullName>
    </submittedName>
</protein>
<dbReference type="PANTHER" id="PTHR43877">
    <property type="entry name" value="AMINOALKYLPHOSPHONATE N-ACETYLTRANSFERASE-RELATED-RELATED"/>
    <property type="match status" value="1"/>
</dbReference>
<keyword evidence="1 4" id="KW-0808">Transferase</keyword>
<dbReference type="AlphaFoldDB" id="A0A4Q9KP02"/>
<gene>
    <name evidence="4" type="ORF">ET996_01185</name>
</gene>
<dbReference type="CDD" id="cd04301">
    <property type="entry name" value="NAT_SF"/>
    <property type="match status" value="1"/>
</dbReference>
<dbReference type="Gene3D" id="3.40.630.30">
    <property type="match status" value="1"/>
</dbReference>
<dbReference type="SUPFAM" id="SSF55729">
    <property type="entry name" value="Acyl-CoA N-acyltransferases (Nat)"/>
    <property type="match status" value="1"/>
</dbReference>
<dbReference type="PROSITE" id="PS51186">
    <property type="entry name" value="GNAT"/>
    <property type="match status" value="1"/>
</dbReference>
<dbReference type="InterPro" id="IPR000182">
    <property type="entry name" value="GNAT_dom"/>
</dbReference>
<dbReference type="InterPro" id="IPR016181">
    <property type="entry name" value="Acyl_CoA_acyltransferase"/>
</dbReference>
<evidence type="ECO:0000313" key="4">
    <source>
        <dbReference type="EMBL" id="TBT96308.1"/>
    </source>
</evidence>
<dbReference type="Pfam" id="PF00583">
    <property type="entry name" value="Acetyltransf_1"/>
    <property type="match status" value="1"/>
</dbReference>
<dbReference type="RefSeq" id="WP_131170720.1">
    <property type="nucleotide sequence ID" value="NZ_FXTL01000001.1"/>
</dbReference>
<keyword evidence="5" id="KW-1185">Reference proteome</keyword>
<dbReference type="OrthoDB" id="529907at2"/>
<reference evidence="4 5" key="1">
    <citation type="submission" date="2019-01" db="EMBL/GenBank/DDBJ databases">
        <title>Lactibacter flavus gen. nov., sp. nov., a novel bacterium of the family Propionibacteriaceae isolated from raw milk and dairy products.</title>
        <authorList>
            <person name="Huptas C."/>
            <person name="Wenning M."/>
            <person name="Breitenwieser F."/>
            <person name="Doll E."/>
            <person name="Von Neubeck M."/>
            <person name="Busse H.-J."/>
            <person name="Scherer S."/>
        </authorList>
    </citation>
    <scope>NUCLEOTIDE SEQUENCE [LARGE SCALE GENOMIC DNA]</scope>
    <source>
        <strain evidence="4 5">DSM 22130</strain>
    </source>
</reference>
<evidence type="ECO:0000256" key="2">
    <source>
        <dbReference type="ARBA" id="ARBA00023315"/>
    </source>
</evidence>
<dbReference type="Proteomes" id="UP000291933">
    <property type="component" value="Unassembled WGS sequence"/>
</dbReference>
<evidence type="ECO:0000259" key="3">
    <source>
        <dbReference type="PROSITE" id="PS51186"/>
    </source>
</evidence>
<evidence type="ECO:0000256" key="1">
    <source>
        <dbReference type="ARBA" id="ARBA00022679"/>
    </source>
</evidence>
<accession>A0A4Q9KP02</accession>
<comment type="caution">
    <text evidence="4">The sequence shown here is derived from an EMBL/GenBank/DDBJ whole genome shotgun (WGS) entry which is preliminary data.</text>
</comment>
<name>A0A4Q9KP02_PROTD</name>
<proteinExistence type="predicted"/>
<dbReference type="InterPro" id="IPR050832">
    <property type="entry name" value="Bact_Acetyltransf"/>
</dbReference>
<evidence type="ECO:0000313" key="5">
    <source>
        <dbReference type="Proteomes" id="UP000291933"/>
    </source>
</evidence>